<feature type="compositionally biased region" description="Polar residues" evidence="1">
    <location>
        <begin position="1"/>
        <end position="12"/>
    </location>
</feature>
<feature type="compositionally biased region" description="Basic and acidic residues" evidence="1">
    <location>
        <begin position="14"/>
        <end position="24"/>
    </location>
</feature>
<keyword evidence="2" id="KW-0472">Membrane</keyword>
<dbReference type="Pfam" id="PF13462">
    <property type="entry name" value="Thioredoxin_4"/>
    <property type="match status" value="1"/>
</dbReference>
<keyword evidence="2" id="KW-0812">Transmembrane</keyword>
<organism evidence="4 5">
    <name type="scientific">Georgenia halophila</name>
    <dbReference type="NCBI Taxonomy" id="620889"/>
    <lineage>
        <taxon>Bacteria</taxon>
        <taxon>Bacillati</taxon>
        <taxon>Actinomycetota</taxon>
        <taxon>Actinomycetes</taxon>
        <taxon>Micrococcales</taxon>
        <taxon>Bogoriellaceae</taxon>
        <taxon>Georgenia</taxon>
    </lineage>
</organism>
<dbReference type="Gene3D" id="3.40.30.10">
    <property type="entry name" value="Glutaredoxin"/>
    <property type="match status" value="1"/>
</dbReference>
<dbReference type="SUPFAM" id="SSF52833">
    <property type="entry name" value="Thioredoxin-like"/>
    <property type="match status" value="1"/>
</dbReference>
<reference evidence="5" key="1">
    <citation type="journal article" date="2019" name="Int. J. Syst. Evol. Microbiol.">
        <title>The Global Catalogue of Microorganisms (GCM) 10K type strain sequencing project: providing services to taxonomists for standard genome sequencing and annotation.</title>
        <authorList>
            <consortium name="The Broad Institute Genomics Platform"/>
            <consortium name="The Broad Institute Genome Sequencing Center for Infectious Disease"/>
            <person name="Wu L."/>
            <person name="Ma J."/>
        </authorList>
    </citation>
    <scope>NUCLEOTIDE SEQUENCE [LARGE SCALE GENOMIC DNA]</scope>
    <source>
        <strain evidence="5">JCM 17810</strain>
    </source>
</reference>
<feature type="region of interest" description="Disordered" evidence="1">
    <location>
        <begin position="1"/>
        <end position="31"/>
    </location>
</feature>
<evidence type="ECO:0000256" key="2">
    <source>
        <dbReference type="SAM" id="Phobius"/>
    </source>
</evidence>
<accession>A0ABP8KTB1</accession>
<keyword evidence="2" id="KW-1133">Transmembrane helix</keyword>
<evidence type="ECO:0000259" key="3">
    <source>
        <dbReference type="Pfam" id="PF13462"/>
    </source>
</evidence>
<dbReference type="InterPro" id="IPR036249">
    <property type="entry name" value="Thioredoxin-like_sf"/>
</dbReference>
<evidence type="ECO:0000256" key="1">
    <source>
        <dbReference type="SAM" id="MobiDB-lite"/>
    </source>
</evidence>
<gene>
    <name evidence="4" type="ORF">GCM10023169_00170</name>
</gene>
<feature type="transmembrane region" description="Helical" evidence="2">
    <location>
        <begin position="40"/>
        <end position="60"/>
    </location>
</feature>
<dbReference type="Proteomes" id="UP001500622">
    <property type="component" value="Unassembled WGS sequence"/>
</dbReference>
<comment type="caution">
    <text evidence="4">The sequence shown here is derived from an EMBL/GenBank/DDBJ whole genome shotgun (WGS) entry which is preliminary data.</text>
</comment>
<name>A0ABP8KTB1_9MICO</name>
<dbReference type="InterPro" id="IPR012336">
    <property type="entry name" value="Thioredoxin-like_fold"/>
</dbReference>
<sequence length="264" mass="28080">MTKPNSSSSSTKAQRRDAAREQAQKLRAAQAKREKRNRTLLIGGGVVLVLAVAAALFFIIREGTQSAIADVENVPENTSVEDGGISMGEDLVAGTENEGAPVLDVYLDFACPHCANFEDVNSEDIDELVSNGAATVVYHPVSILSRGDQNSWSWRSAEAAAVVADGAPEAYNDFQGALFDLNAQGQAEPTDEQIVQTAVDSGVPQDVASTIPDQRFNAWVDATTQEFSRDGYGATPTILIDGEEFQEWSTPGSLAEALRAASGE</sequence>
<protein>
    <recommendedName>
        <fullName evidence="3">Thioredoxin-like fold domain-containing protein</fullName>
    </recommendedName>
</protein>
<proteinExistence type="predicted"/>
<evidence type="ECO:0000313" key="5">
    <source>
        <dbReference type="Proteomes" id="UP001500622"/>
    </source>
</evidence>
<feature type="domain" description="Thioredoxin-like fold" evidence="3">
    <location>
        <begin position="97"/>
        <end position="258"/>
    </location>
</feature>
<dbReference type="EMBL" id="BAABGN010000001">
    <property type="protein sequence ID" value="GAA4414643.1"/>
    <property type="molecule type" value="Genomic_DNA"/>
</dbReference>
<evidence type="ECO:0000313" key="4">
    <source>
        <dbReference type="EMBL" id="GAA4414643.1"/>
    </source>
</evidence>
<keyword evidence="5" id="KW-1185">Reference proteome</keyword>
<dbReference type="RefSeq" id="WP_345214446.1">
    <property type="nucleotide sequence ID" value="NZ_BAABGN010000001.1"/>
</dbReference>